<organism evidence="2 3">
    <name type="scientific">Bemisia tabaci</name>
    <name type="common">Sweetpotato whitefly</name>
    <name type="synonym">Aleurodes tabaci</name>
    <dbReference type="NCBI Taxonomy" id="7038"/>
    <lineage>
        <taxon>Eukaryota</taxon>
        <taxon>Metazoa</taxon>
        <taxon>Ecdysozoa</taxon>
        <taxon>Arthropoda</taxon>
        <taxon>Hexapoda</taxon>
        <taxon>Insecta</taxon>
        <taxon>Pterygota</taxon>
        <taxon>Neoptera</taxon>
        <taxon>Paraneoptera</taxon>
        <taxon>Hemiptera</taxon>
        <taxon>Sternorrhyncha</taxon>
        <taxon>Aleyrodoidea</taxon>
        <taxon>Aleyrodidae</taxon>
        <taxon>Aleyrodinae</taxon>
        <taxon>Bemisia</taxon>
    </lineage>
</organism>
<evidence type="ECO:0000313" key="2">
    <source>
        <dbReference type="EMBL" id="CAH0389586.1"/>
    </source>
</evidence>
<protein>
    <submittedName>
        <fullName evidence="2">Uncharacterized protein</fullName>
    </submittedName>
</protein>
<sequence length="145" mass="16882">MAGRGRHNFMDTSNDSNNNSPIPEKKSRLEVERSHLEVERSRLEVEMSRLEVEKKKSGFNNSPIPEKKSRLEVEKSRLEVEKKESGLPCFCNRKPNGIYCNNCQTFTPNVRIRRACPQHPQVLWLMDLESCPNCLKDHNLMELSR</sequence>
<feature type="region of interest" description="Disordered" evidence="1">
    <location>
        <begin position="1"/>
        <end position="34"/>
    </location>
</feature>
<accession>A0A9P0AEK5</accession>
<name>A0A9P0AEK5_BEMTA</name>
<dbReference type="KEGG" id="btab:109031768"/>
<evidence type="ECO:0000256" key="1">
    <source>
        <dbReference type="SAM" id="MobiDB-lite"/>
    </source>
</evidence>
<dbReference type="EMBL" id="OU963865">
    <property type="protein sequence ID" value="CAH0389586.1"/>
    <property type="molecule type" value="Genomic_DNA"/>
</dbReference>
<evidence type="ECO:0000313" key="3">
    <source>
        <dbReference type="Proteomes" id="UP001152759"/>
    </source>
</evidence>
<dbReference type="AlphaFoldDB" id="A0A9P0AEK5"/>
<feature type="compositionally biased region" description="Polar residues" evidence="1">
    <location>
        <begin position="10"/>
        <end position="21"/>
    </location>
</feature>
<proteinExistence type="predicted"/>
<feature type="compositionally biased region" description="Basic and acidic residues" evidence="1">
    <location>
        <begin position="23"/>
        <end position="34"/>
    </location>
</feature>
<reference evidence="2" key="1">
    <citation type="submission" date="2021-12" db="EMBL/GenBank/DDBJ databases">
        <authorList>
            <person name="King R."/>
        </authorList>
    </citation>
    <scope>NUCLEOTIDE SEQUENCE</scope>
</reference>
<gene>
    <name evidence="2" type="ORF">BEMITA_LOCUS8400</name>
</gene>
<dbReference type="Proteomes" id="UP001152759">
    <property type="component" value="Chromosome 4"/>
</dbReference>
<keyword evidence="3" id="KW-1185">Reference proteome</keyword>